<dbReference type="Gene3D" id="1.10.260.40">
    <property type="entry name" value="lambda repressor-like DNA-binding domains"/>
    <property type="match status" value="1"/>
</dbReference>
<dbReference type="SUPFAM" id="SSF47413">
    <property type="entry name" value="lambda repressor-like DNA-binding domains"/>
    <property type="match status" value="1"/>
</dbReference>
<evidence type="ECO:0000313" key="5">
    <source>
        <dbReference type="EMBL" id="OUP68226.1"/>
    </source>
</evidence>
<dbReference type="Gene3D" id="3.40.50.2300">
    <property type="match status" value="2"/>
</dbReference>
<gene>
    <name evidence="5" type="ORF">B5F11_14185</name>
</gene>
<comment type="caution">
    <text evidence="5">The sequence shown here is derived from an EMBL/GenBank/DDBJ whole genome shotgun (WGS) entry which is preliminary data.</text>
</comment>
<keyword evidence="3" id="KW-0804">Transcription</keyword>
<dbReference type="PROSITE" id="PS50932">
    <property type="entry name" value="HTH_LACI_2"/>
    <property type="match status" value="1"/>
</dbReference>
<feature type="domain" description="HTH lacI-type" evidence="4">
    <location>
        <begin position="12"/>
        <end position="51"/>
    </location>
</feature>
<reference evidence="6" key="1">
    <citation type="submission" date="2017-04" db="EMBL/GenBank/DDBJ databases">
        <title>Function of individual gut microbiota members based on whole genome sequencing of pure cultures obtained from chicken caecum.</title>
        <authorList>
            <person name="Medvecky M."/>
            <person name="Cejkova D."/>
            <person name="Polansky O."/>
            <person name="Karasova D."/>
            <person name="Kubasova T."/>
            <person name="Cizek A."/>
            <person name="Rychlik I."/>
        </authorList>
    </citation>
    <scope>NUCLEOTIDE SEQUENCE [LARGE SCALE GENOMIC DNA]</scope>
    <source>
        <strain evidence="6">An175</strain>
    </source>
</reference>
<organism evidence="5 6">
    <name type="scientific">Anaerotruncus colihominis</name>
    <dbReference type="NCBI Taxonomy" id="169435"/>
    <lineage>
        <taxon>Bacteria</taxon>
        <taxon>Bacillati</taxon>
        <taxon>Bacillota</taxon>
        <taxon>Clostridia</taxon>
        <taxon>Eubacteriales</taxon>
        <taxon>Oscillospiraceae</taxon>
        <taxon>Anaerotruncus</taxon>
    </lineage>
</organism>
<evidence type="ECO:0000256" key="2">
    <source>
        <dbReference type="ARBA" id="ARBA00023125"/>
    </source>
</evidence>
<sequence length="342" mass="37784">MGIRIAMIILQKTIAERAGVSYATVSRAFTNSAKVKPQTMQKIRNAMQELGITDGDDMLLGKGFVSKAVLVIVSDISNYFYSKVVKGICEGLDPLGYTVVLCHCGLDANRELAAMRRAMENGYSGIIMITVTATEEIIQLLQSSSIPIVLVNRYISALDLDTVRIDNYRGGYMAAQYLWERGHRHIAMLTGVKGSGTASDRCRGFSEGLQNYGLSFSGLDMVYGDNTRESGRKFADWLLAQEKPCTAVFVGNDYMAAGMVRRLRDAGRRVPEDYSILCFDDSDLVDEEGLDLTTISCDPVAMGLSAADVFLQRQDNLLGRRFRIVYSPSLKERSSVRNIAEK</sequence>
<dbReference type="InterPro" id="IPR001761">
    <property type="entry name" value="Peripla_BP/Lac1_sug-bd_dom"/>
</dbReference>
<dbReference type="GO" id="GO:0000976">
    <property type="term" value="F:transcription cis-regulatory region binding"/>
    <property type="evidence" value="ECO:0007669"/>
    <property type="project" value="TreeGrafter"/>
</dbReference>
<keyword evidence="2" id="KW-0238">DNA-binding</keyword>
<dbReference type="Proteomes" id="UP000196386">
    <property type="component" value="Unassembled WGS sequence"/>
</dbReference>
<dbReference type="CDD" id="cd01392">
    <property type="entry name" value="HTH_LacI"/>
    <property type="match status" value="1"/>
</dbReference>
<dbReference type="CDD" id="cd06267">
    <property type="entry name" value="PBP1_LacI_sugar_binding-like"/>
    <property type="match status" value="1"/>
</dbReference>
<dbReference type="GO" id="GO:0003700">
    <property type="term" value="F:DNA-binding transcription factor activity"/>
    <property type="evidence" value="ECO:0007669"/>
    <property type="project" value="TreeGrafter"/>
</dbReference>
<evidence type="ECO:0000313" key="6">
    <source>
        <dbReference type="Proteomes" id="UP000196386"/>
    </source>
</evidence>
<dbReference type="SUPFAM" id="SSF53822">
    <property type="entry name" value="Periplasmic binding protein-like I"/>
    <property type="match status" value="1"/>
</dbReference>
<dbReference type="EMBL" id="NFKP01000020">
    <property type="protein sequence ID" value="OUP68226.1"/>
    <property type="molecule type" value="Genomic_DNA"/>
</dbReference>
<dbReference type="PANTHER" id="PTHR30146:SF109">
    <property type="entry name" value="HTH-TYPE TRANSCRIPTIONAL REGULATOR GALS"/>
    <property type="match status" value="1"/>
</dbReference>
<dbReference type="InterPro" id="IPR028082">
    <property type="entry name" value="Peripla_BP_I"/>
</dbReference>
<dbReference type="SMART" id="SM00354">
    <property type="entry name" value="HTH_LACI"/>
    <property type="match status" value="1"/>
</dbReference>
<dbReference type="Pfam" id="PF00532">
    <property type="entry name" value="Peripla_BP_1"/>
    <property type="match status" value="1"/>
</dbReference>
<keyword evidence="1" id="KW-0805">Transcription regulation</keyword>
<dbReference type="InterPro" id="IPR000843">
    <property type="entry name" value="HTH_LacI"/>
</dbReference>
<dbReference type="PANTHER" id="PTHR30146">
    <property type="entry name" value="LACI-RELATED TRANSCRIPTIONAL REPRESSOR"/>
    <property type="match status" value="1"/>
</dbReference>
<dbReference type="AlphaFoldDB" id="A0A1Y4MT95"/>
<dbReference type="InterPro" id="IPR010982">
    <property type="entry name" value="Lambda_DNA-bd_dom_sf"/>
</dbReference>
<name>A0A1Y4MT95_9FIRM</name>
<accession>A0A1Y4MT95</accession>
<proteinExistence type="predicted"/>
<evidence type="ECO:0000256" key="3">
    <source>
        <dbReference type="ARBA" id="ARBA00023163"/>
    </source>
</evidence>
<dbReference type="RefSeq" id="WP_087302236.1">
    <property type="nucleotide sequence ID" value="NZ_NFKP01000020.1"/>
</dbReference>
<evidence type="ECO:0000259" key="4">
    <source>
        <dbReference type="PROSITE" id="PS50932"/>
    </source>
</evidence>
<dbReference type="Pfam" id="PF00356">
    <property type="entry name" value="LacI"/>
    <property type="match status" value="1"/>
</dbReference>
<protein>
    <recommendedName>
        <fullName evidence="4">HTH lacI-type domain-containing protein</fullName>
    </recommendedName>
</protein>
<evidence type="ECO:0000256" key="1">
    <source>
        <dbReference type="ARBA" id="ARBA00023015"/>
    </source>
</evidence>